<feature type="compositionally biased region" description="Polar residues" evidence="1">
    <location>
        <begin position="180"/>
        <end position="207"/>
    </location>
</feature>
<proteinExistence type="predicted"/>
<dbReference type="AlphaFoldDB" id="A0A6A6B9Q3"/>
<dbReference type="EMBL" id="ML995491">
    <property type="protein sequence ID" value="KAF2139964.1"/>
    <property type="molecule type" value="Genomic_DNA"/>
</dbReference>
<name>A0A6A6B9Q3_9PEZI</name>
<dbReference type="Proteomes" id="UP000799438">
    <property type="component" value="Unassembled WGS sequence"/>
</dbReference>
<accession>A0A6A6B9Q3</accession>
<keyword evidence="3" id="KW-1185">Reference proteome</keyword>
<protein>
    <submittedName>
        <fullName evidence="2">Uncharacterized protein</fullName>
    </submittedName>
</protein>
<feature type="compositionally biased region" description="Acidic residues" evidence="1">
    <location>
        <begin position="100"/>
        <end position="113"/>
    </location>
</feature>
<reference evidence="2" key="1">
    <citation type="journal article" date="2020" name="Stud. Mycol.">
        <title>101 Dothideomycetes genomes: a test case for predicting lifestyles and emergence of pathogens.</title>
        <authorList>
            <person name="Haridas S."/>
            <person name="Albert R."/>
            <person name="Binder M."/>
            <person name="Bloem J."/>
            <person name="Labutti K."/>
            <person name="Salamov A."/>
            <person name="Andreopoulos B."/>
            <person name="Baker S."/>
            <person name="Barry K."/>
            <person name="Bills G."/>
            <person name="Bluhm B."/>
            <person name="Cannon C."/>
            <person name="Castanera R."/>
            <person name="Culley D."/>
            <person name="Daum C."/>
            <person name="Ezra D."/>
            <person name="Gonzalez J."/>
            <person name="Henrissat B."/>
            <person name="Kuo A."/>
            <person name="Liang C."/>
            <person name="Lipzen A."/>
            <person name="Lutzoni F."/>
            <person name="Magnuson J."/>
            <person name="Mondo S."/>
            <person name="Nolan M."/>
            <person name="Ohm R."/>
            <person name="Pangilinan J."/>
            <person name="Park H.-J."/>
            <person name="Ramirez L."/>
            <person name="Alfaro M."/>
            <person name="Sun H."/>
            <person name="Tritt A."/>
            <person name="Yoshinaga Y."/>
            <person name="Zwiers L.-H."/>
            <person name="Turgeon B."/>
            <person name="Goodwin S."/>
            <person name="Spatafora J."/>
            <person name="Crous P."/>
            <person name="Grigoriev I."/>
        </authorList>
    </citation>
    <scope>NUCLEOTIDE SEQUENCE</scope>
    <source>
        <strain evidence="2">CBS 121167</strain>
    </source>
</reference>
<evidence type="ECO:0000313" key="2">
    <source>
        <dbReference type="EMBL" id="KAF2139964.1"/>
    </source>
</evidence>
<feature type="region of interest" description="Disordered" evidence="1">
    <location>
        <begin position="100"/>
        <end position="207"/>
    </location>
</feature>
<sequence length="207" mass="22562">MATATFESLKPELQLMLERMKYTFGNKPWSKAVQDLWEQDIAITAQQLCDTDEKYAAFVLVGLDYLFPFAKFADGAMDGAPGVDGEIAEIMRGMPIEIDETGEEERESDDDGEAVGGTSGYEADRERSASVEPEGAAGEKIGLNEKNRAEGWGSSGEKSLVNEKDTIDYDMSFPKKKTANDSNRTPKTSISSNLVGSPRTTLPPSSK</sequence>
<dbReference type="RefSeq" id="XP_033395677.1">
    <property type="nucleotide sequence ID" value="XM_033546323.1"/>
</dbReference>
<gene>
    <name evidence="2" type="ORF">K452DRAFT_360181</name>
</gene>
<evidence type="ECO:0000256" key="1">
    <source>
        <dbReference type="SAM" id="MobiDB-lite"/>
    </source>
</evidence>
<organism evidence="2 3">
    <name type="scientific">Aplosporella prunicola CBS 121167</name>
    <dbReference type="NCBI Taxonomy" id="1176127"/>
    <lineage>
        <taxon>Eukaryota</taxon>
        <taxon>Fungi</taxon>
        <taxon>Dikarya</taxon>
        <taxon>Ascomycota</taxon>
        <taxon>Pezizomycotina</taxon>
        <taxon>Dothideomycetes</taxon>
        <taxon>Dothideomycetes incertae sedis</taxon>
        <taxon>Botryosphaeriales</taxon>
        <taxon>Aplosporellaceae</taxon>
        <taxon>Aplosporella</taxon>
    </lineage>
</organism>
<evidence type="ECO:0000313" key="3">
    <source>
        <dbReference type="Proteomes" id="UP000799438"/>
    </source>
</evidence>
<dbReference type="GeneID" id="54303829"/>